<reference evidence="2" key="1">
    <citation type="journal article" date="2019" name="Int. J. Syst. Evol. Microbiol.">
        <title>The Global Catalogue of Microorganisms (GCM) 10K type strain sequencing project: providing services to taxonomists for standard genome sequencing and annotation.</title>
        <authorList>
            <consortium name="The Broad Institute Genomics Platform"/>
            <consortium name="The Broad Institute Genome Sequencing Center for Infectious Disease"/>
            <person name="Wu L."/>
            <person name="Ma J."/>
        </authorList>
    </citation>
    <scope>NUCLEOTIDE SEQUENCE [LARGE SCALE GENOMIC DNA]</scope>
    <source>
        <strain evidence="2">CCM 7427</strain>
    </source>
</reference>
<name>A0ABW5QMB7_9HYPH</name>
<organism evidence="1 2">
    <name type="scientific">Devosia albogilva</name>
    <dbReference type="NCBI Taxonomy" id="429726"/>
    <lineage>
        <taxon>Bacteria</taxon>
        <taxon>Pseudomonadati</taxon>
        <taxon>Pseudomonadota</taxon>
        <taxon>Alphaproteobacteria</taxon>
        <taxon>Hyphomicrobiales</taxon>
        <taxon>Devosiaceae</taxon>
        <taxon>Devosia</taxon>
    </lineage>
</organism>
<dbReference type="EMBL" id="JBHUNP010000001">
    <property type="protein sequence ID" value="MFD2648803.1"/>
    <property type="molecule type" value="Genomic_DNA"/>
</dbReference>
<protein>
    <submittedName>
        <fullName evidence="1">PepSY domain-containing protein</fullName>
    </submittedName>
</protein>
<evidence type="ECO:0000313" key="2">
    <source>
        <dbReference type="Proteomes" id="UP001597521"/>
    </source>
</evidence>
<dbReference type="Proteomes" id="UP001597521">
    <property type="component" value="Unassembled WGS sequence"/>
</dbReference>
<gene>
    <name evidence="1" type="ORF">ACFSX5_13510</name>
</gene>
<proteinExistence type="predicted"/>
<accession>A0ABW5QMB7</accession>
<evidence type="ECO:0000313" key="1">
    <source>
        <dbReference type="EMBL" id="MFD2648803.1"/>
    </source>
</evidence>
<sequence length="66" mass="7284">MEAVHAGEAVPLKQIKSDVERSTGGELIDAQLVRWQGHLVYLAKVLTLDGRVEVYRFLAKTGLPIP</sequence>
<comment type="caution">
    <text evidence="1">The sequence shown here is derived from an EMBL/GenBank/DDBJ whole genome shotgun (WGS) entry which is preliminary data.</text>
</comment>
<dbReference type="RefSeq" id="WP_386834112.1">
    <property type="nucleotide sequence ID" value="NZ_JBHUNP010000001.1"/>
</dbReference>
<keyword evidence="2" id="KW-1185">Reference proteome</keyword>